<proteinExistence type="predicted"/>
<dbReference type="PANTHER" id="PTHR35176:SF6">
    <property type="entry name" value="HEME OXYGENASE HI_0854-RELATED"/>
    <property type="match status" value="1"/>
</dbReference>
<feature type="domain" description="Pyridoxamine 5'-phosphate oxidase N-terminal" evidence="2">
    <location>
        <begin position="27"/>
        <end position="157"/>
    </location>
</feature>
<dbReference type="Gene3D" id="2.30.110.10">
    <property type="entry name" value="Electron Transport, Fmn-binding Protein, Chain A"/>
    <property type="match status" value="1"/>
</dbReference>
<evidence type="ECO:0000256" key="1">
    <source>
        <dbReference type="ARBA" id="ARBA00023002"/>
    </source>
</evidence>
<protein>
    <recommendedName>
        <fullName evidence="2">Pyridoxamine 5'-phosphate oxidase N-terminal domain-containing protein</fullName>
    </recommendedName>
</protein>
<dbReference type="EMBL" id="CADCVH010000004">
    <property type="protein sequence ID" value="CAA9443959.1"/>
    <property type="molecule type" value="Genomic_DNA"/>
</dbReference>
<organism evidence="3">
    <name type="scientific">uncultured Rubrobacteraceae bacterium</name>
    <dbReference type="NCBI Taxonomy" id="349277"/>
    <lineage>
        <taxon>Bacteria</taxon>
        <taxon>Bacillati</taxon>
        <taxon>Actinomycetota</taxon>
        <taxon>Rubrobacteria</taxon>
        <taxon>Rubrobacterales</taxon>
        <taxon>Rubrobacteraceae</taxon>
        <taxon>environmental samples</taxon>
    </lineage>
</organism>
<evidence type="ECO:0000259" key="2">
    <source>
        <dbReference type="Pfam" id="PF01243"/>
    </source>
</evidence>
<reference evidence="3" key="1">
    <citation type="submission" date="2020-02" db="EMBL/GenBank/DDBJ databases">
        <authorList>
            <person name="Meier V. D."/>
        </authorList>
    </citation>
    <scope>NUCLEOTIDE SEQUENCE</scope>
    <source>
        <strain evidence="3">AVDCRST_MAG02</strain>
    </source>
</reference>
<sequence length="167" mass="19428">METRYFGWKEKKMGEESWRGQVGRMGEDEISAFLAEPQIARLACIDEEGWPYVVPCWQEWEGGSFWVISREKSAWARYLADEPRCAISIDEEGAQRKVVAQCTAHLVEEPNTGGQWVPIAERMSLRYLGENGPKYLEPTLGKPRWLFRLEPVKLQTWQGVDWATRYK</sequence>
<dbReference type="GO" id="GO:0070967">
    <property type="term" value="F:coenzyme F420 binding"/>
    <property type="evidence" value="ECO:0007669"/>
    <property type="project" value="TreeGrafter"/>
</dbReference>
<keyword evidence="1" id="KW-0560">Oxidoreductase</keyword>
<evidence type="ECO:0000313" key="3">
    <source>
        <dbReference type="EMBL" id="CAA9443959.1"/>
    </source>
</evidence>
<dbReference type="InterPro" id="IPR011576">
    <property type="entry name" value="Pyridox_Oxase_N"/>
</dbReference>
<dbReference type="InterPro" id="IPR012349">
    <property type="entry name" value="Split_barrel_FMN-bd"/>
</dbReference>
<dbReference type="GO" id="GO:0016627">
    <property type="term" value="F:oxidoreductase activity, acting on the CH-CH group of donors"/>
    <property type="evidence" value="ECO:0007669"/>
    <property type="project" value="TreeGrafter"/>
</dbReference>
<dbReference type="AlphaFoldDB" id="A0A6J4QL57"/>
<dbReference type="SUPFAM" id="SSF50475">
    <property type="entry name" value="FMN-binding split barrel"/>
    <property type="match status" value="1"/>
</dbReference>
<dbReference type="Pfam" id="PF01243">
    <property type="entry name" value="PNPOx_N"/>
    <property type="match status" value="1"/>
</dbReference>
<accession>A0A6J4QL57</accession>
<dbReference type="InterPro" id="IPR052019">
    <property type="entry name" value="F420H2_bilvrd_red/Heme_oxyg"/>
</dbReference>
<name>A0A6J4QL57_9ACTN</name>
<dbReference type="PANTHER" id="PTHR35176">
    <property type="entry name" value="HEME OXYGENASE HI_0854-RELATED"/>
    <property type="match status" value="1"/>
</dbReference>
<gene>
    <name evidence="3" type="ORF">AVDCRST_MAG02-35</name>
</gene>
<dbReference type="GO" id="GO:0005829">
    <property type="term" value="C:cytosol"/>
    <property type="evidence" value="ECO:0007669"/>
    <property type="project" value="TreeGrafter"/>
</dbReference>